<dbReference type="AlphaFoldDB" id="A0A0B1TRE0"/>
<dbReference type="PANTHER" id="PTHR47632">
    <property type="entry name" value="FMRFAMIDE PEPTIDE RECEPTOR FAMILY-RELATED"/>
    <property type="match status" value="1"/>
</dbReference>
<dbReference type="EMBL" id="KN549315">
    <property type="protein sequence ID" value="KHJ98407.1"/>
    <property type="molecule type" value="Genomic_DNA"/>
</dbReference>
<keyword evidence="3" id="KW-1185">Reference proteome</keyword>
<reference evidence="2 3" key="1">
    <citation type="submission" date="2014-03" db="EMBL/GenBank/DDBJ databases">
        <title>Draft genome of the hookworm Oesophagostomum dentatum.</title>
        <authorList>
            <person name="Mitreva M."/>
        </authorList>
    </citation>
    <scope>NUCLEOTIDE SEQUENCE [LARGE SCALE GENOMIC DNA]</scope>
    <source>
        <strain evidence="2 3">OD-Hann</strain>
    </source>
</reference>
<evidence type="ECO:0008006" key="4">
    <source>
        <dbReference type="Google" id="ProtNLM"/>
    </source>
</evidence>
<sequence>MINIHTWLELDIAECLSAEFNARVRSITLTQLKSDKTYNIVTKCILYTLVMFVIPFVTLIVVNWRIIVALKHSTRMRSRLSTQKSAQR</sequence>
<keyword evidence="1" id="KW-0812">Transmembrane</keyword>
<dbReference type="InterPro" id="IPR053326">
    <property type="entry name" value="GPCR1-like"/>
</dbReference>
<dbReference type="SUPFAM" id="SSF81321">
    <property type="entry name" value="Family A G protein-coupled receptor-like"/>
    <property type="match status" value="1"/>
</dbReference>
<dbReference type="OrthoDB" id="10011262at2759"/>
<protein>
    <recommendedName>
        <fullName evidence="4">G-protein coupled receptors family 1 profile domain-containing protein</fullName>
    </recommendedName>
</protein>
<evidence type="ECO:0000313" key="2">
    <source>
        <dbReference type="EMBL" id="KHJ98407.1"/>
    </source>
</evidence>
<feature type="transmembrane region" description="Helical" evidence="1">
    <location>
        <begin position="45"/>
        <end position="70"/>
    </location>
</feature>
<dbReference type="Proteomes" id="UP000053660">
    <property type="component" value="Unassembled WGS sequence"/>
</dbReference>
<gene>
    <name evidence="2" type="ORF">OESDEN_01615</name>
</gene>
<dbReference type="Gene3D" id="1.20.1070.10">
    <property type="entry name" value="Rhodopsin 7-helix transmembrane proteins"/>
    <property type="match status" value="1"/>
</dbReference>
<evidence type="ECO:0000313" key="3">
    <source>
        <dbReference type="Proteomes" id="UP000053660"/>
    </source>
</evidence>
<proteinExistence type="predicted"/>
<keyword evidence="1" id="KW-0472">Membrane</keyword>
<accession>A0A0B1TRE0</accession>
<keyword evidence="1" id="KW-1133">Transmembrane helix</keyword>
<name>A0A0B1TRE0_OESDE</name>
<organism evidence="2 3">
    <name type="scientific">Oesophagostomum dentatum</name>
    <name type="common">Nodular worm</name>
    <dbReference type="NCBI Taxonomy" id="61180"/>
    <lineage>
        <taxon>Eukaryota</taxon>
        <taxon>Metazoa</taxon>
        <taxon>Ecdysozoa</taxon>
        <taxon>Nematoda</taxon>
        <taxon>Chromadorea</taxon>
        <taxon>Rhabditida</taxon>
        <taxon>Rhabditina</taxon>
        <taxon>Rhabditomorpha</taxon>
        <taxon>Strongyloidea</taxon>
        <taxon>Strongylidae</taxon>
        <taxon>Oesophagostomum</taxon>
    </lineage>
</organism>
<evidence type="ECO:0000256" key="1">
    <source>
        <dbReference type="SAM" id="Phobius"/>
    </source>
</evidence>